<evidence type="ECO:0000313" key="2">
    <source>
        <dbReference type="Proteomes" id="UP000640426"/>
    </source>
</evidence>
<dbReference type="RefSeq" id="WP_199037515.1">
    <property type="nucleotide sequence ID" value="NZ_JAELXS010000005.1"/>
</dbReference>
<protein>
    <submittedName>
        <fullName evidence="1">Uncharacterized protein</fullName>
    </submittedName>
</protein>
<proteinExistence type="predicted"/>
<gene>
    <name evidence="1" type="ORF">JAO74_09905</name>
</gene>
<dbReference type="Proteomes" id="UP000640426">
    <property type="component" value="Unassembled WGS sequence"/>
</dbReference>
<sequence length="116" mass="12001">MHSDFVLNLSVSVTDHDALWQAAATALAALAPTLSDEDITDTLGHREAPNLADCLTTLLLPPTLPGGVVQHVSCVPVTTADTGGIEPIRKGAGRVIDGLGRMVAKAPPAMTRAIQI</sequence>
<evidence type="ECO:0000313" key="1">
    <source>
        <dbReference type="EMBL" id="MBJ6122105.1"/>
    </source>
</evidence>
<organism evidence="1 2">
    <name type="scientific">Sphingomonas mollis</name>
    <dbReference type="NCBI Taxonomy" id="2795726"/>
    <lineage>
        <taxon>Bacteria</taxon>
        <taxon>Pseudomonadati</taxon>
        <taxon>Pseudomonadota</taxon>
        <taxon>Alphaproteobacteria</taxon>
        <taxon>Sphingomonadales</taxon>
        <taxon>Sphingomonadaceae</taxon>
        <taxon>Sphingomonas</taxon>
    </lineage>
</organism>
<dbReference type="EMBL" id="JAELXS010000005">
    <property type="protein sequence ID" value="MBJ6122105.1"/>
    <property type="molecule type" value="Genomic_DNA"/>
</dbReference>
<reference evidence="2" key="1">
    <citation type="submission" date="2020-12" db="EMBL/GenBank/DDBJ databases">
        <title>Hymenobacter sp.</title>
        <authorList>
            <person name="Kim M.K."/>
        </authorList>
    </citation>
    <scope>NUCLEOTIDE SEQUENCE [LARGE SCALE GENOMIC DNA]</scope>
    <source>
        <strain evidence="2">BT553</strain>
    </source>
</reference>
<comment type="caution">
    <text evidence="1">The sequence shown here is derived from an EMBL/GenBank/DDBJ whole genome shotgun (WGS) entry which is preliminary data.</text>
</comment>
<name>A0ABS0XQT0_9SPHN</name>
<accession>A0ABS0XQT0</accession>
<keyword evidence="2" id="KW-1185">Reference proteome</keyword>